<keyword evidence="2" id="KW-1185">Reference proteome</keyword>
<dbReference type="AlphaFoldDB" id="A0A914UMI6"/>
<accession>A0A914UMI6</accession>
<name>A0A914UMI6_9BILA</name>
<dbReference type="WBParaSite" id="PSAMB.scaffold1095size36041.g10996.t1">
    <property type="protein sequence ID" value="PSAMB.scaffold1095size36041.g10996.t1"/>
    <property type="gene ID" value="PSAMB.scaffold1095size36041.g10996"/>
</dbReference>
<feature type="region of interest" description="Disordered" evidence="1">
    <location>
        <begin position="39"/>
        <end position="65"/>
    </location>
</feature>
<evidence type="ECO:0000256" key="1">
    <source>
        <dbReference type="SAM" id="MobiDB-lite"/>
    </source>
</evidence>
<organism evidence="2 3">
    <name type="scientific">Plectus sambesii</name>
    <dbReference type="NCBI Taxonomy" id="2011161"/>
    <lineage>
        <taxon>Eukaryota</taxon>
        <taxon>Metazoa</taxon>
        <taxon>Ecdysozoa</taxon>
        <taxon>Nematoda</taxon>
        <taxon>Chromadorea</taxon>
        <taxon>Plectida</taxon>
        <taxon>Plectina</taxon>
        <taxon>Plectoidea</taxon>
        <taxon>Plectidae</taxon>
        <taxon>Plectus</taxon>
    </lineage>
</organism>
<sequence length="399" mass="44974">MLGVVVFSGRDEVVYVNGNAPMRAKLLLKQAEFSTDSSTSGYSEMGSSADRLSSSPPPLDKVSGKKSADFDLNALTQYFLPLVVMYRAKEELDGDPYRHIKVHGMQLLFHAMRERFIMVVIMSSPAKNTEKMRRFLKDVAAAFSLHFGPLLSLFSSSQWPMKSCRRKLNRAVDEIVANFDHPSLDNHQWLARCVDVCAYSYSTQSPLARELAVVANELQLFLGISHCLVISNRQLLAAHSTPLAKNGSTVQVLPVRDILLLLRSGSQSSSRPPRTKPKCQHAWLCDSTSTEKRCRTLWDIFRVEIVAGTELICAGESNCAPLVSKIATLIDTLRLFLFDHRLESIVRRHRLQLFLFHHFSERFNGLHQTVGSRLVSADLGHEFFAFVAQVARFLGRFRF</sequence>
<reference evidence="3" key="1">
    <citation type="submission" date="2022-11" db="UniProtKB">
        <authorList>
            <consortium name="WormBaseParasite"/>
        </authorList>
    </citation>
    <scope>IDENTIFICATION</scope>
</reference>
<evidence type="ECO:0000313" key="3">
    <source>
        <dbReference type="WBParaSite" id="PSAMB.scaffold1095size36041.g10996.t1"/>
    </source>
</evidence>
<evidence type="ECO:0000313" key="2">
    <source>
        <dbReference type="Proteomes" id="UP000887566"/>
    </source>
</evidence>
<dbReference type="Proteomes" id="UP000887566">
    <property type="component" value="Unplaced"/>
</dbReference>
<protein>
    <submittedName>
        <fullName evidence="3">Uncharacterized protein</fullName>
    </submittedName>
</protein>
<proteinExistence type="predicted"/>
<feature type="compositionally biased region" description="Low complexity" evidence="1">
    <location>
        <begin position="39"/>
        <end position="48"/>
    </location>
</feature>